<gene>
    <name evidence="11" type="primary">gltA</name>
    <name evidence="11" type="ORF">Lery_1787</name>
</gene>
<dbReference type="GO" id="GO:0036440">
    <property type="term" value="F:citrate synthase activity"/>
    <property type="evidence" value="ECO:0007669"/>
    <property type="project" value="UniProtKB-EC"/>
</dbReference>
<dbReference type="CDD" id="cd06114">
    <property type="entry name" value="EcCS_like"/>
    <property type="match status" value="1"/>
</dbReference>
<evidence type="ECO:0000256" key="8">
    <source>
        <dbReference type="PIRSR" id="PIRSR001369-1"/>
    </source>
</evidence>
<dbReference type="Gene3D" id="1.10.230.10">
    <property type="entry name" value="Cytochrome P450-Terp, domain 2"/>
    <property type="match status" value="1"/>
</dbReference>
<protein>
    <recommendedName>
        <fullName evidence="6 7">Citrate synthase</fullName>
    </recommendedName>
</protein>
<dbReference type="OrthoDB" id="9800864at2"/>
<dbReference type="EMBL" id="LNYA01000028">
    <property type="protein sequence ID" value="KTC96581.1"/>
    <property type="molecule type" value="Genomic_DNA"/>
</dbReference>
<evidence type="ECO:0000256" key="4">
    <source>
        <dbReference type="ARBA" id="ARBA00022679"/>
    </source>
</evidence>
<sequence length="423" mass="47453">MTTKTAQLILDGHPPVELPVYTPTLGKDVIDIQKLGSVGAFTYDPGFVSTASCESKITYIDGDEGVLLYRGYPIEQLAEKKDFLDVSYLLMNGELPTADEKKSFVSLINNHTMVHQQMYRFLDGFRRDAHPMAIMVGIVGALSAFYHESMDLTNQHDRYISAIRLIAKMPTLAAMSYKYSVGQPYMYPQNKMSYAENFLHMMFGVPSENYVPNPTIVDAMDKIFILHADHEQNASTSTVRLAGSTGANPFACISAGIGALWGPAHGGANEACLNMLKEIGDIKNINHYIKRAKDKDDPFRLMGFGHRVYRSYDPRAKVMRETCHKVLEAVGAHDAPIFKLAMELERIALEDEYFVEKKLYPNVDFYSGITLSAIGIPTNMYTVIFALARTVGWMSHWMEMVASKSKIGRPRQLYTGEKLRQVP</sequence>
<proteinExistence type="inferred from homology"/>
<dbReference type="STRING" id="448.Lery_1787"/>
<evidence type="ECO:0000256" key="2">
    <source>
        <dbReference type="ARBA" id="ARBA00010566"/>
    </source>
</evidence>
<dbReference type="NCBIfam" id="TIGR01798">
    <property type="entry name" value="cit_synth_I"/>
    <property type="match status" value="1"/>
</dbReference>
<evidence type="ECO:0000256" key="9">
    <source>
        <dbReference type="RuleBase" id="RU003370"/>
    </source>
</evidence>
<dbReference type="FunFam" id="1.10.230.10:FF:000002">
    <property type="entry name" value="Citrate synthase"/>
    <property type="match status" value="1"/>
</dbReference>
<name>A0A0W0TMW3_LEGER</name>
<evidence type="ECO:0000256" key="7">
    <source>
        <dbReference type="PIRNR" id="PIRNR001369"/>
    </source>
</evidence>
<dbReference type="AlphaFoldDB" id="A0A0W0TMW3"/>
<dbReference type="SUPFAM" id="SSF48256">
    <property type="entry name" value="Citrate synthase"/>
    <property type="match status" value="1"/>
</dbReference>
<organism evidence="11 12">
    <name type="scientific">Legionella erythra</name>
    <dbReference type="NCBI Taxonomy" id="448"/>
    <lineage>
        <taxon>Bacteria</taxon>
        <taxon>Pseudomonadati</taxon>
        <taxon>Pseudomonadota</taxon>
        <taxon>Gammaproteobacteria</taxon>
        <taxon>Legionellales</taxon>
        <taxon>Legionellaceae</taxon>
        <taxon>Legionella</taxon>
    </lineage>
</organism>
<keyword evidence="3 9" id="KW-0816">Tricarboxylic acid cycle</keyword>
<evidence type="ECO:0000256" key="1">
    <source>
        <dbReference type="ARBA" id="ARBA00004751"/>
    </source>
</evidence>
<dbReference type="Pfam" id="PF00285">
    <property type="entry name" value="Citrate_synt"/>
    <property type="match status" value="1"/>
</dbReference>
<feature type="active site" evidence="8">
    <location>
        <position position="364"/>
    </location>
</feature>
<accession>A0A0W0TMW3</accession>
<evidence type="ECO:0000256" key="5">
    <source>
        <dbReference type="ARBA" id="ARBA00049288"/>
    </source>
</evidence>
<evidence type="ECO:0000313" key="12">
    <source>
        <dbReference type="Proteomes" id="UP000054773"/>
    </source>
</evidence>
<dbReference type="Proteomes" id="UP000054773">
    <property type="component" value="Unassembled WGS sequence"/>
</dbReference>
<feature type="active site" evidence="8">
    <location>
        <position position="306"/>
    </location>
</feature>
<dbReference type="InterPro" id="IPR016143">
    <property type="entry name" value="Citrate_synth-like_sm_a-sub"/>
</dbReference>
<keyword evidence="12" id="KW-1185">Reference proteome</keyword>
<dbReference type="GO" id="GO:0005737">
    <property type="term" value="C:cytoplasm"/>
    <property type="evidence" value="ECO:0007669"/>
    <property type="project" value="InterPro"/>
</dbReference>
<dbReference type="Gene3D" id="1.10.580.10">
    <property type="entry name" value="Citrate Synthase, domain 1"/>
    <property type="match status" value="1"/>
</dbReference>
<comment type="caution">
    <text evidence="11">The sequence shown here is derived from an EMBL/GenBank/DDBJ whole genome shotgun (WGS) entry which is preliminary data.</text>
</comment>
<dbReference type="PANTHER" id="PTHR42871">
    <property type="entry name" value="CITRATE SYNTHASE"/>
    <property type="match status" value="1"/>
</dbReference>
<dbReference type="UniPathway" id="UPA00223">
    <property type="reaction ID" value="UER00717"/>
</dbReference>
<dbReference type="RefSeq" id="WP_058526930.1">
    <property type="nucleotide sequence ID" value="NZ_CAAAHY010000012.1"/>
</dbReference>
<dbReference type="PATRIC" id="fig|448.7.peg.1868"/>
<dbReference type="InterPro" id="IPR002020">
    <property type="entry name" value="Citrate_synthase"/>
</dbReference>
<evidence type="ECO:0000256" key="10">
    <source>
        <dbReference type="RuleBase" id="RU003406"/>
    </source>
</evidence>
<evidence type="ECO:0000256" key="6">
    <source>
        <dbReference type="NCBIfam" id="TIGR01798"/>
    </source>
</evidence>
<keyword evidence="4 7" id="KW-0808">Transferase</keyword>
<dbReference type="PANTHER" id="PTHR42871:SF1">
    <property type="entry name" value="CITRATE SYNTHASE"/>
    <property type="match status" value="1"/>
</dbReference>
<comment type="catalytic activity">
    <reaction evidence="5 9">
        <text>oxaloacetate + acetyl-CoA + H2O = citrate + CoA + H(+)</text>
        <dbReference type="Rhea" id="RHEA:16845"/>
        <dbReference type="ChEBI" id="CHEBI:15377"/>
        <dbReference type="ChEBI" id="CHEBI:15378"/>
        <dbReference type="ChEBI" id="CHEBI:16452"/>
        <dbReference type="ChEBI" id="CHEBI:16947"/>
        <dbReference type="ChEBI" id="CHEBI:57287"/>
        <dbReference type="ChEBI" id="CHEBI:57288"/>
        <dbReference type="EC" id="2.3.3.16"/>
    </reaction>
</comment>
<dbReference type="PROSITE" id="PS00480">
    <property type="entry name" value="CITRATE_SYNTHASE"/>
    <property type="match status" value="1"/>
</dbReference>
<dbReference type="InterPro" id="IPR010953">
    <property type="entry name" value="Citrate_synthase_typ-I"/>
</dbReference>
<dbReference type="InterPro" id="IPR024176">
    <property type="entry name" value="Citrate_synthase_bac-typ"/>
</dbReference>
<dbReference type="PIRSF" id="PIRSF001369">
    <property type="entry name" value="Citrate_synth"/>
    <property type="match status" value="1"/>
</dbReference>
<dbReference type="PRINTS" id="PR00143">
    <property type="entry name" value="CITRTSNTHASE"/>
</dbReference>
<dbReference type="InterPro" id="IPR016142">
    <property type="entry name" value="Citrate_synth-like_lrg_a-sub"/>
</dbReference>
<evidence type="ECO:0000256" key="3">
    <source>
        <dbReference type="ARBA" id="ARBA00022532"/>
    </source>
</evidence>
<dbReference type="GO" id="GO:0006099">
    <property type="term" value="P:tricarboxylic acid cycle"/>
    <property type="evidence" value="ECO:0007669"/>
    <property type="project" value="UniProtKB-UniRule"/>
</dbReference>
<dbReference type="NCBIfam" id="NF004126">
    <property type="entry name" value="PRK05614.1"/>
    <property type="match status" value="1"/>
</dbReference>
<dbReference type="Gene3D" id="2.20.28.60">
    <property type="match status" value="1"/>
</dbReference>
<comment type="similarity">
    <text evidence="2 7 10">Belongs to the citrate synthase family.</text>
</comment>
<dbReference type="InterPro" id="IPR019810">
    <property type="entry name" value="Citrate_synthase_AS"/>
</dbReference>
<reference evidence="11 12" key="1">
    <citation type="submission" date="2015-11" db="EMBL/GenBank/DDBJ databases">
        <title>Genomic analysis of 38 Legionella species identifies large and diverse effector repertoires.</title>
        <authorList>
            <person name="Burstein D."/>
            <person name="Amaro F."/>
            <person name="Zusman T."/>
            <person name="Lifshitz Z."/>
            <person name="Cohen O."/>
            <person name="Gilbert J.A."/>
            <person name="Pupko T."/>
            <person name="Shuman H.A."/>
            <person name="Segal G."/>
        </authorList>
    </citation>
    <scope>NUCLEOTIDE SEQUENCE [LARGE SCALE GENOMIC DNA]</scope>
    <source>
        <strain evidence="11 12">SE-32A-C8</strain>
    </source>
</reference>
<evidence type="ECO:0000313" key="11">
    <source>
        <dbReference type="EMBL" id="KTC96581.1"/>
    </source>
</evidence>
<comment type="pathway">
    <text evidence="1 9">Carbohydrate metabolism; tricarboxylic acid cycle; isocitrate from oxaloacetate: step 1/2.</text>
</comment>
<dbReference type="InterPro" id="IPR036969">
    <property type="entry name" value="Citrate_synthase_sf"/>
</dbReference>